<reference evidence="1" key="1">
    <citation type="submission" date="2002-01" db="EMBL/GenBank/DDBJ databases">
        <title>Putative fungal RNA-dependent RNA polymerase.</title>
        <authorList>
            <person name="Preisig O."/>
            <person name="Wingfield M.J."/>
        </authorList>
    </citation>
    <scope>NUCLEOTIDE SEQUENCE</scope>
    <source>
        <strain evidence="1">CMW3407</strain>
    </source>
</reference>
<evidence type="ECO:0000313" key="1">
    <source>
        <dbReference type="EMBL" id="AAL78035.1"/>
    </source>
</evidence>
<protein>
    <submittedName>
        <fullName evidence="1">Uncharacterized protein</fullName>
    </submittedName>
</protein>
<dbReference type="EMBL" id="AF468822">
    <property type="protein sequence ID" value="AAL78035.1"/>
    <property type="molecule type" value="Genomic_DNA"/>
</dbReference>
<accession>Q8TGV3</accession>
<organism evidence="1">
    <name type="scientific">Diaporthe perjuncta</name>
    <dbReference type="NCBI Taxonomy" id="186170"/>
    <lineage>
        <taxon>Eukaryota</taxon>
        <taxon>Fungi</taxon>
        <taxon>Dikarya</taxon>
        <taxon>Ascomycota</taxon>
        <taxon>Pezizomycotina</taxon>
        <taxon>Sordariomycetes</taxon>
        <taxon>Sordariomycetidae</taxon>
        <taxon>Diaporthales</taxon>
        <taxon>Diaporthaceae</taxon>
        <taxon>Diaporthe</taxon>
    </lineage>
</organism>
<name>Q8TGV3_9PEZI</name>
<sequence>MVLQNHQQANRPTFLSLTYSSRASDYLISLVMAGDCFPLTWGPHMWMQQPADQLGTSPGTPSRDDPFWHGQRDSQHRAFFQLAPGTSLDVLDWIGLESAEIPARLYSSLSSIHIRLSPSRPSTMDSRAVSSSLRTADDSQKVAHCQLFMLPF</sequence>
<proteinExistence type="predicted"/>
<dbReference type="AlphaFoldDB" id="Q8TGV3"/>